<accession>A0A1G8VFA9</accession>
<dbReference type="GO" id="GO:0005737">
    <property type="term" value="C:cytoplasm"/>
    <property type="evidence" value="ECO:0007669"/>
    <property type="project" value="UniProtKB-SubCell"/>
</dbReference>
<evidence type="ECO:0000256" key="2">
    <source>
        <dbReference type="ARBA" id="ARBA00004496"/>
    </source>
</evidence>
<dbReference type="Pfam" id="PF00254">
    <property type="entry name" value="FKBP_C"/>
    <property type="match status" value="1"/>
</dbReference>
<comment type="similarity">
    <text evidence="3 10">Belongs to the FKBP-type PPIase family.</text>
</comment>
<sequence length="151" mass="16095">MIIKDNTVVSIAYTLYLEDGQKVDVVSADDPVIYTHGSGILAEGLEQVLLGHKKGDELKVTLTPDLAFGDHDPQMVQTVPADIIKGADELKVGMQIAADTDQGPMELTLTAVEGDTITLDANHPLAGKTVIFDVKVCDVQPAQEDDSAPLQ</sequence>
<evidence type="ECO:0000256" key="5">
    <source>
        <dbReference type="ARBA" id="ARBA00023110"/>
    </source>
</evidence>
<dbReference type="Gene3D" id="3.10.50.40">
    <property type="match status" value="1"/>
</dbReference>
<evidence type="ECO:0000313" key="13">
    <source>
        <dbReference type="Proteomes" id="UP000199527"/>
    </source>
</evidence>
<feature type="domain" description="PPIase FKBP-type" evidence="11">
    <location>
        <begin position="6"/>
        <end position="82"/>
    </location>
</feature>
<evidence type="ECO:0000256" key="7">
    <source>
        <dbReference type="ARBA" id="ARBA00023235"/>
    </source>
</evidence>
<keyword evidence="7 9" id="KW-0413">Isomerase</keyword>
<dbReference type="Proteomes" id="UP000199527">
    <property type="component" value="Unassembled WGS sequence"/>
</dbReference>
<dbReference type="SUPFAM" id="SSF54534">
    <property type="entry name" value="FKBP-like"/>
    <property type="match status" value="1"/>
</dbReference>
<dbReference type="PANTHER" id="PTHR47861">
    <property type="entry name" value="FKBP-TYPE PEPTIDYL-PROLYL CIS-TRANS ISOMERASE SLYD"/>
    <property type="match status" value="1"/>
</dbReference>
<dbReference type="InterPro" id="IPR001179">
    <property type="entry name" value="PPIase_FKBP_dom"/>
</dbReference>
<proteinExistence type="inferred from homology"/>
<keyword evidence="6" id="KW-0143">Chaperone</keyword>
<protein>
    <recommendedName>
        <fullName evidence="10">Peptidyl-prolyl cis-trans isomerase</fullName>
        <ecNumber evidence="10">5.2.1.8</ecNumber>
    </recommendedName>
</protein>
<dbReference type="AlphaFoldDB" id="A0A1G8VFA9"/>
<keyword evidence="5 9" id="KW-0697">Rotamase</keyword>
<comment type="subcellular location">
    <subcellularLocation>
        <location evidence="2">Cytoplasm</location>
    </subcellularLocation>
</comment>
<comment type="catalytic activity">
    <reaction evidence="1 9 10">
        <text>[protein]-peptidylproline (omega=180) = [protein]-peptidylproline (omega=0)</text>
        <dbReference type="Rhea" id="RHEA:16237"/>
        <dbReference type="Rhea" id="RHEA-COMP:10747"/>
        <dbReference type="Rhea" id="RHEA-COMP:10748"/>
        <dbReference type="ChEBI" id="CHEBI:83833"/>
        <dbReference type="ChEBI" id="CHEBI:83834"/>
        <dbReference type="EC" id="5.2.1.8"/>
    </reaction>
</comment>
<dbReference type="RefSeq" id="WP_176819305.1">
    <property type="nucleotide sequence ID" value="NZ_FNEM01000011.1"/>
</dbReference>
<comment type="function">
    <text evidence="8">Also involved in hydrogenase metallocenter assembly, probably by participating in the nickel insertion step. This function in hydrogenase biosynthesis requires chaperone activity and the presence of the metal-binding domain, but not PPIase activity.</text>
</comment>
<evidence type="ECO:0000259" key="11">
    <source>
        <dbReference type="PROSITE" id="PS50059"/>
    </source>
</evidence>
<evidence type="ECO:0000256" key="10">
    <source>
        <dbReference type="RuleBase" id="RU003915"/>
    </source>
</evidence>
<name>A0A1G8VFA9_9GAMM</name>
<evidence type="ECO:0000256" key="8">
    <source>
        <dbReference type="ARBA" id="ARBA00037071"/>
    </source>
</evidence>
<reference evidence="13" key="1">
    <citation type="submission" date="2016-10" db="EMBL/GenBank/DDBJ databases">
        <authorList>
            <person name="Varghese N."/>
            <person name="Submissions S."/>
        </authorList>
    </citation>
    <scope>NUCLEOTIDE SEQUENCE [LARGE SCALE GENOMIC DNA]</scope>
    <source>
        <strain evidence="13">DSM 23317</strain>
    </source>
</reference>
<evidence type="ECO:0000256" key="3">
    <source>
        <dbReference type="ARBA" id="ARBA00006577"/>
    </source>
</evidence>
<dbReference type="PANTHER" id="PTHR47861:SF3">
    <property type="entry name" value="FKBP-TYPE PEPTIDYL-PROLYL CIS-TRANS ISOMERASE SLYD"/>
    <property type="match status" value="1"/>
</dbReference>
<dbReference type="InterPro" id="IPR046357">
    <property type="entry name" value="PPIase_dom_sf"/>
</dbReference>
<evidence type="ECO:0000256" key="4">
    <source>
        <dbReference type="ARBA" id="ARBA00022490"/>
    </source>
</evidence>
<dbReference type="GO" id="GO:0003755">
    <property type="term" value="F:peptidyl-prolyl cis-trans isomerase activity"/>
    <property type="evidence" value="ECO:0007669"/>
    <property type="project" value="UniProtKB-UniRule"/>
</dbReference>
<dbReference type="GO" id="GO:0042026">
    <property type="term" value="P:protein refolding"/>
    <property type="evidence" value="ECO:0007669"/>
    <property type="project" value="UniProtKB-ARBA"/>
</dbReference>
<evidence type="ECO:0000313" key="12">
    <source>
        <dbReference type="EMBL" id="SDJ64762.1"/>
    </source>
</evidence>
<evidence type="ECO:0000256" key="1">
    <source>
        <dbReference type="ARBA" id="ARBA00000971"/>
    </source>
</evidence>
<gene>
    <name evidence="12" type="ORF">SAMN04488540_11126</name>
</gene>
<dbReference type="EMBL" id="FNEM01000011">
    <property type="protein sequence ID" value="SDJ64762.1"/>
    <property type="molecule type" value="Genomic_DNA"/>
</dbReference>
<keyword evidence="4" id="KW-0963">Cytoplasm</keyword>
<keyword evidence="13" id="KW-1185">Reference proteome</keyword>
<dbReference type="PROSITE" id="PS50059">
    <property type="entry name" value="FKBP_PPIASE"/>
    <property type="match status" value="1"/>
</dbReference>
<evidence type="ECO:0000256" key="6">
    <source>
        <dbReference type="ARBA" id="ARBA00023186"/>
    </source>
</evidence>
<dbReference type="EC" id="5.2.1.8" evidence="10"/>
<organism evidence="12 13">
    <name type="scientific">Ferrimonas sediminum</name>
    <dbReference type="NCBI Taxonomy" id="718193"/>
    <lineage>
        <taxon>Bacteria</taxon>
        <taxon>Pseudomonadati</taxon>
        <taxon>Pseudomonadota</taxon>
        <taxon>Gammaproteobacteria</taxon>
        <taxon>Alteromonadales</taxon>
        <taxon>Ferrimonadaceae</taxon>
        <taxon>Ferrimonas</taxon>
    </lineage>
</organism>
<evidence type="ECO:0000256" key="9">
    <source>
        <dbReference type="PROSITE-ProRule" id="PRU00277"/>
    </source>
</evidence>